<protein>
    <submittedName>
        <fullName evidence="11">Nucleoside permease</fullName>
    </submittedName>
</protein>
<dbReference type="InterPro" id="IPR011657">
    <property type="entry name" value="CNT_C_dom"/>
</dbReference>
<feature type="transmembrane region" description="Helical" evidence="7">
    <location>
        <begin position="301"/>
        <end position="323"/>
    </location>
</feature>
<feature type="domain" description="Nucleoside transporter/FeoB GTPase Gate" evidence="10">
    <location>
        <begin position="100"/>
        <end position="196"/>
    </location>
</feature>
<dbReference type="InterPro" id="IPR011642">
    <property type="entry name" value="Gate_dom"/>
</dbReference>
<feature type="domain" description="Concentrative nucleoside transporter C-terminal" evidence="9">
    <location>
        <begin position="202"/>
        <end position="452"/>
    </location>
</feature>
<name>A0ABQ3JZ20_9DEIO</name>
<evidence type="ECO:0000256" key="4">
    <source>
        <dbReference type="ARBA" id="ARBA00022692"/>
    </source>
</evidence>
<keyword evidence="6 7" id="KW-0472">Membrane</keyword>
<dbReference type="InterPro" id="IPR002668">
    <property type="entry name" value="CNT_N_dom"/>
</dbReference>
<dbReference type="EMBL" id="BNAL01000003">
    <property type="protein sequence ID" value="GHF95786.1"/>
    <property type="molecule type" value="Genomic_DNA"/>
</dbReference>
<evidence type="ECO:0000313" key="11">
    <source>
        <dbReference type="EMBL" id="GHF95786.1"/>
    </source>
</evidence>
<feature type="transmembrane region" description="Helical" evidence="7">
    <location>
        <begin position="94"/>
        <end position="119"/>
    </location>
</feature>
<keyword evidence="12" id="KW-1185">Reference proteome</keyword>
<evidence type="ECO:0000256" key="3">
    <source>
        <dbReference type="ARBA" id="ARBA00022475"/>
    </source>
</evidence>
<accession>A0ABQ3JZ20</accession>
<feature type="domain" description="Concentrative nucleoside transporter N-terminal" evidence="8">
    <location>
        <begin position="13"/>
        <end position="85"/>
    </location>
</feature>
<feature type="transmembrane region" description="Helical" evidence="7">
    <location>
        <begin position="36"/>
        <end position="54"/>
    </location>
</feature>
<keyword evidence="4 7" id="KW-0812">Transmembrane</keyword>
<comment type="caution">
    <text evidence="11">The sequence shown here is derived from an EMBL/GenBank/DDBJ whole genome shotgun (WGS) entry which is preliminary data.</text>
</comment>
<keyword evidence="3" id="KW-1003">Cell membrane</keyword>
<feature type="transmembrane region" description="Helical" evidence="7">
    <location>
        <begin position="335"/>
        <end position="356"/>
    </location>
</feature>
<reference evidence="12" key="1">
    <citation type="journal article" date="2019" name="Int. J. Syst. Evol. Microbiol.">
        <title>The Global Catalogue of Microorganisms (GCM) 10K type strain sequencing project: providing services to taxonomists for standard genome sequencing and annotation.</title>
        <authorList>
            <consortium name="The Broad Institute Genomics Platform"/>
            <consortium name="The Broad Institute Genome Sequencing Center for Infectious Disease"/>
            <person name="Wu L."/>
            <person name="Ma J."/>
        </authorList>
    </citation>
    <scope>NUCLEOTIDE SEQUENCE [LARGE SCALE GENOMIC DNA]</scope>
    <source>
        <strain evidence="12">CGMCC 1.18439</strain>
    </source>
</reference>
<dbReference type="InterPro" id="IPR008276">
    <property type="entry name" value="C_nuclsd_transpt"/>
</dbReference>
<sequence>MGDMNDILWGIGGILGLLAIGWIFSANRAAINWRTVLGALAIQFLLAFMVLFWGPGKAALQWVSAGVQKVIGNAQEGINFLFGNLTNGSAMDSVGFIFAFNVLPIIVFFSSLIAVLYYLGIMQWVIRLLGGALGRLLGTSDGESLSATANIFVGQTEAPLVVKPYIAGMTRSELFAVMVGGLASVAGSTLAGYAGLGVRLDYLIAASFMAAPAGLLMAKLLFPETQQTQDYGAGRPGVAQTAAVPTPDGPVTLVAPAAAGTGREVEGMGADATPTAPNVDQDGDTNVIDAAARGASEGMALALNVGAMLLAFIGLIALINLILGGIGGLFGFEGLTVQLILGYLFSPLATLIGVPWSEAVQAGSFLGQKLVTNEFVAFIDFANALKEGGITPKVEAIVTFALCGFANFSSLGILLGGLGGMAPSRRPDIAQLGMRAIAAGVLANLMSGTIAGMLVAMAGAGTQ</sequence>
<dbReference type="Pfam" id="PF01773">
    <property type="entry name" value="Nucleos_tra2_N"/>
    <property type="match status" value="1"/>
</dbReference>
<dbReference type="PANTHER" id="PTHR10590:SF4">
    <property type="entry name" value="SOLUTE CARRIER FAMILY 28 MEMBER 3"/>
    <property type="match status" value="1"/>
</dbReference>
<feature type="transmembrane region" description="Helical" evidence="7">
    <location>
        <begin position="396"/>
        <end position="416"/>
    </location>
</feature>
<evidence type="ECO:0000256" key="7">
    <source>
        <dbReference type="SAM" id="Phobius"/>
    </source>
</evidence>
<evidence type="ECO:0000259" key="9">
    <source>
        <dbReference type="Pfam" id="PF07662"/>
    </source>
</evidence>
<organism evidence="11 12">
    <name type="scientific">Deinococcus piscis</name>
    <dbReference type="NCBI Taxonomy" id="394230"/>
    <lineage>
        <taxon>Bacteria</taxon>
        <taxon>Thermotogati</taxon>
        <taxon>Deinococcota</taxon>
        <taxon>Deinococci</taxon>
        <taxon>Deinococcales</taxon>
        <taxon>Deinococcaceae</taxon>
        <taxon>Deinococcus</taxon>
    </lineage>
</organism>
<feature type="transmembrane region" description="Helical" evidence="7">
    <location>
        <begin position="202"/>
        <end position="222"/>
    </location>
</feature>
<evidence type="ECO:0000259" key="8">
    <source>
        <dbReference type="Pfam" id="PF01773"/>
    </source>
</evidence>
<keyword evidence="5 7" id="KW-1133">Transmembrane helix</keyword>
<dbReference type="Proteomes" id="UP000632154">
    <property type="component" value="Unassembled WGS sequence"/>
</dbReference>
<comment type="subcellular location">
    <subcellularLocation>
        <location evidence="1">Cell membrane</location>
        <topology evidence="1">Multi-pass membrane protein</topology>
    </subcellularLocation>
</comment>
<evidence type="ECO:0000256" key="5">
    <source>
        <dbReference type="ARBA" id="ARBA00022989"/>
    </source>
</evidence>
<evidence type="ECO:0000313" key="12">
    <source>
        <dbReference type="Proteomes" id="UP000632154"/>
    </source>
</evidence>
<feature type="transmembrane region" description="Helical" evidence="7">
    <location>
        <begin position="6"/>
        <end position="24"/>
    </location>
</feature>
<dbReference type="Pfam" id="PF07670">
    <property type="entry name" value="Gate"/>
    <property type="match status" value="1"/>
</dbReference>
<evidence type="ECO:0000256" key="1">
    <source>
        <dbReference type="ARBA" id="ARBA00004651"/>
    </source>
</evidence>
<evidence type="ECO:0000259" key="10">
    <source>
        <dbReference type="Pfam" id="PF07670"/>
    </source>
</evidence>
<feature type="transmembrane region" description="Helical" evidence="7">
    <location>
        <begin position="174"/>
        <end position="196"/>
    </location>
</feature>
<dbReference type="PANTHER" id="PTHR10590">
    <property type="entry name" value="SODIUM/NUCLEOSIDE COTRANSPORTER"/>
    <property type="match status" value="1"/>
</dbReference>
<proteinExistence type="inferred from homology"/>
<gene>
    <name evidence="11" type="ORF">GCM10017783_04620</name>
</gene>
<comment type="similarity">
    <text evidence="2">Belongs to the concentrative nucleoside transporter (CNT) (TC 2.A.41) family.</text>
</comment>
<evidence type="ECO:0000256" key="6">
    <source>
        <dbReference type="ARBA" id="ARBA00023136"/>
    </source>
</evidence>
<dbReference type="Pfam" id="PF07662">
    <property type="entry name" value="Nucleos_tra2_C"/>
    <property type="match status" value="1"/>
</dbReference>
<evidence type="ECO:0000256" key="2">
    <source>
        <dbReference type="ARBA" id="ARBA00009033"/>
    </source>
</evidence>
<feature type="transmembrane region" description="Helical" evidence="7">
    <location>
        <begin position="436"/>
        <end position="460"/>
    </location>
</feature>